<feature type="compositionally biased region" description="Basic residues" evidence="1">
    <location>
        <begin position="31"/>
        <end position="40"/>
    </location>
</feature>
<dbReference type="Pfam" id="PF00646">
    <property type="entry name" value="F-box"/>
    <property type="match status" value="1"/>
</dbReference>
<sequence>MALESSTEVSLVSRRKIRKENPEEDSIQPPCRKRIRRRKHPDHEPEPSYEFFNKIPDSMLSEILYRLPCRTVHQCQSVSKSWYSLISNPLFARGFIRHRHHRHQDSYSDSDPFNLLLAHARSLEGKIQVLPSNNSELWPAGLGFGFLNFLPHFKHVNLFYKFGIVASFNDLLLVYSYSHRRNIQRKLRPPPLRFRKYYICNPLTKQWLKLPLLRENRIVKVGFIFDASNCDKNAHYRYKVVVLVHSHNEPNTTQLHMEIFSSEIGKWCKSVVSLPRVLNPVRNSFKGANDVVACNGKLHWMDIGENGIIKGLVVFDPFNDAKRCHYIELPKNLPPDLSFGAFRCGRTWCMKHEVCSKNLVYEDYRLVGFAENRAGSPVEFLAFHPNNGEIVFFKFGRYLVVCNMWTRELKLAGQLRSSYWSEISSVFLLSQPLWPTPVPPLPLQFESSNNC</sequence>
<feature type="compositionally biased region" description="Polar residues" evidence="1">
    <location>
        <begin position="1"/>
        <end position="10"/>
    </location>
</feature>
<name>A0AAN7EYJ1_QUERU</name>
<dbReference type="EMBL" id="JAXUIC010000007">
    <property type="protein sequence ID" value="KAK4582571.1"/>
    <property type="molecule type" value="Genomic_DNA"/>
</dbReference>
<dbReference type="InterPro" id="IPR036047">
    <property type="entry name" value="F-box-like_dom_sf"/>
</dbReference>
<dbReference type="PANTHER" id="PTHR35546:SF130">
    <property type="entry name" value="EXPRESSED PROTEIN"/>
    <property type="match status" value="1"/>
</dbReference>
<dbReference type="InterPro" id="IPR001810">
    <property type="entry name" value="F-box_dom"/>
</dbReference>
<evidence type="ECO:0000256" key="1">
    <source>
        <dbReference type="SAM" id="MobiDB-lite"/>
    </source>
</evidence>
<gene>
    <name evidence="3" type="ORF">RGQ29_025676</name>
</gene>
<reference evidence="3 4" key="1">
    <citation type="journal article" date="2023" name="G3 (Bethesda)">
        <title>A haplotype-resolved chromosome-scale genome for Quercus rubra L. provides insights into the genetics of adaptive traits for red oak species.</title>
        <authorList>
            <person name="Kapoor B."/>
            <person name="Jenkins J."/>
            <person name="Schmutz J."/>
            <person name="Zhebentyayeva T."/>
            <person name="Kuelheim C."/>
            <person name="Coggeshall M."/>
            <person name="Heim C."/>
            <person name="Lasky J.R."/>
            <person name="Leites L."/>
            <person name="Islam-Faridi N."/>
            <person name="Romero-Severson J."/>
            <person name="DeLeo V.L."/>
            <person name="Lucas S.M."/>
            <person name="Lazic D."/>
            <person name="Gailing O."/>
            <person name="Carlson J."/>
            <person name="Staton M."/>
        </authorList>
    </citation>
    <scope>NUCLEOTIDE SEQUENCE [LARGE SCALE GENOMIC DNA]</scope>
    <source>
        <strain evidence="3">Pseudo-F2</strain>
    </source>
</reference>
<proteinExistence type="predicted"/>
<accession>A0AAN7EYJ1</accession>
<feature type="domain" description="F-box" evidence="2">
    <location>
        <begin position="55"/>
        <end position="93"/>
    </location>
</feature>
<dbReference type="SUPFAM" id="SSF81383">
    <property type="entry name" value="F-box domain"/>
    <property type="match status" value="1"/>
</dbReference>
<dbReference type="InterPro" id="IPR055290">
    <property type="entry name" value="At3g26010-like"/>
</dbReference>
<organism evidence="3 4">
    <name type="scientific">Quercus rubra</name>
    <name type="common">Northern red oak</name>
    <name type="synonym">Quercus borealis</name>
    <dbReference type="NCBI Taxonomy" id="3512"/>
    <lineage>
        <taxon>Eukaryota</taxon>
        <taxon>Viridiplantae</taxon>
        <taxon>Streptophyta</taxon>
        <taxon>Embryophyta</taxon>
        <taxon>Tracheophyta</taxon>
        <taxon>Spermatophyta</taxon>
        <taxon>Magnoliopsida</taxon>
        <taxon>eudicotyledons</taxon>
        <taxon>Gunneridae</taxon>
        <taxon>Pentapetalae</taxon>
        <taxon>rosids</taxon>
        <taxon>fabids</taxon>
        <taxon>Fagales</taxon>
        <taxon>Fagaceae</taxon>
        <taxon>Quercus</taxon>
    </lineage>
</organism>
<dbReference type="AlphaFoldDB" id="A0AAN7EYJ1"/>
<feature type="region of interest" description="Disordered" evidence="1">
    <location>
        <begin position="1"/>
        <end position="48"/>
    </location>
</feature>
<evidence type="ECO:0000313" key="4">
    <source>
        <dbReference type="Proteomes" id="UP001324115"/>
    </source>
</evidence>
<protein>
    <recommendedName>
        <fullName evidence="2">F-box domain-containing protein</fullName>
    </recommendedName>
</protein>
<dbReference type="Gene3D" id="1.20.1280.50">
    <property type="match status" value="1"/>
</dbReference>
<evidence type="ECO:0000259" key="2">
    <source>
        <dbReference type="SMART" id="SM00256"/>
    </source>
</evidence>
<dbReference type="Pfam" id="PF24750">
    <property type="entry name" value="b-prop_At3g26010-like"/>
    <property type="match status" value="1"/>
</dbReference>
<evidence type="ECO:0000313" key="3">
    <source>
        <dbReference type="EMBL" id="KAK4582571.1"/>
    </source>
</evidence>
<comment type="caution">
    <text evidence="3">The sequence shown here is derived from an EMBL/GenBank/DDBJ whole genome shotgun (WGS) entry which is preliminary data.</text>
</comment>
<keyword evidence="4" id="KW-1185">Reference proteome</keyword>
<dbReference type="InterPro" id="IPR056592">
    <property type="entry name" value="Beta-prop_At3g26010-like"/>
</dbReference>
<dbReference type="SMART" id="SM00256">
    <property type="entry name" value="FBOX"/>
    <property type="match status" value="1"/>
</dbReference>
<dbReference type="PANTHER" id="PTHR35546">
    <property type="entry name" value="F-BOX PROTEIN INTERACTION DOMAIN PROTEIN-RELATED"/>
    <property type="match status" value="1"/>
</dbReference>
<dbReference type="Proteomes" id="UP001324115">
    <property type="component" value="Unassembled WGS sequence"/>
</dbReference>